<name>A0A3M9MJG2_9MICO</name>
<keyword evidence="3" id="KW-1185">Reference proteome</keyword>
<accession>A0A3M9MJG2</accession>
<comment type="caution">
    <text evidence="2">The sequence shown here is derived from an EMBL/GenBank/DDBJ whole genome shotgun (WGS) entry which is preliminary data.</text>
</comment>
<evidence type="ECO:0000313" key="3">
    <source>
        <dbReference type="Proteomes" id="UP000271678"/>
    </source>
</evidence>
<evidence type="ECO:0000256" key="1">
    <source>
        <dbReference type="SAM" id="MobiDB-lite"/>
    </source>
</evidence>
<proteinExistence type="predicted"/>
<organism evidence="2 3">
    <name type="scientific">Flexivirga caeni</name>
    <dbReference type="NCBI Taxonomy" id="2294115"/>
    <lineage>
        <taxon>Bacteria</taxon>
        <taxon>Bacillati</taxon>
        <taxon>Actinomycetota</taxon>
        <taxon>Actinomycetes</taxon>
        <taxon>Micrococcales</taxon>
        <taxon>Dermacoccaceae</taxon>
        <taxon>Flexivirga</taxon>
    </lineage>
</organism>
<gene>
    <name evidence="2" type="ORF">EFY87_03665</name>
</gene>
<dbReference type="RefSeq" id="WP_123270088.1">
    <property type="nucleotide sequence ID" value="NZ_RJJQ01000002.1"/>
</dbReference>
<dbReference type="EMBL" id="RJJQ01000002">
    <property type="protein sequence ID" value="RNI24798.1"/>
    <property type="molecule type" value="Genomic_DNA"/>
</dbReference>
<feature type="region of interest" description="Disordered" evidence="1">
    <location>
        <begin position="185"/>
        <end position="218"/>
    </location>
</feature>
<evidence type="ECO:0000313" key="2">
    <source>
        <dbReference type="EMBL" id="RNI24798.1"/>
    </source>
</evidence>
<sequence length="218" mass="24848">MTGTDKARSEPLPMTRRFPMVGPQLQLAYRELAIADKGDEAQVEALGDISALPRPWDPASCLRPDLREELWVWLEEVVDWLNHEYVWDEHGFIPQCWPRHPHLVHEIAVVADQRRRAGIALTSDALEDWHRYCLPAFVDRMKIRCKDHCGEGHRQWPARGAYTRYLSDAAGDGRRETYAADIEHAATTGAGRRRPMPTMPPPHLASVNLDTGEVLDDE</sequence>
<dbReference type="OrthoDB" id="4139717at2"/>
<evidence type="ECO:0008006" key="4">
    <source>
        <dbReference type="Google" id="ProtNLM"/>
    </source>
</evidence>
<reference evidence="2 3" key="1">
    <citation type="submission" date="2018-11" db="EMBL/GenBank/DDBJ databases">
        <title>Draft genome of Simplicispira Flexivirga sp. BO-16.</title>
        <authorList>
            <person name="Im W.T."/>
        </authorList>
    </citation>
    <scope>NUCLEOTIDE SEQUENCE [LARGE SCALE GENOMIC DNA]</scope>
    <source>
        <strain evidence="2 3">BO-16</strain>
    </source>
</reference>
<protein>
    <recommendedName>
        <fullName evidence="4">DUF4913 domain-containing protein</fullName>
    </recommendedName>
</protein>
<dbReference type="Proteomes" id="UP000271678">
    <property type="component" value="Unassembled WGS sequence"/>
</dbReference>
<dbReference type="AlphaFoldDB" id="A0A3M9MJG2"/>